<dbReference type="PRINTS" id="PR01036">
    <property type="entry name" value="TCRTETB"/>
</dbReference>
<evidence type="ECO:0000313" key="8">
    <source>
        <dbReference type="Proteomes" id="UP001221142"/>
    </source>
</evidence>
<dbReference type="PANTHER" id="PTHR23501">
    <property type="entry name" value="MAJOR FACILITATOR SUPERFAMILY"/>
    <property type="match status" value="1"/>
</dbReference>
<dbReference type="GO" id="GO:0022857">
    <property type="term" value="F:transmembrane transporter activity"/>
    <property type="evidence" value="ECO:0007669"/>
    <property type="project" value="InterPro"/>
</dbReference>
<comment type="caution">
    <text evidence="7">The sequence shown here is derived from an EMBL/GenBank/DDBJ whole genome shotgun (WGS) entry which is preliminary data.</text>
</comment>
<dbReference type="InterPro" id="IPR036259">
    <property type="entry name" value="MFS_trans_sf"/>
</dbReference>
<feature type="domain" description="Major facilitator superfamily (MFS) profile" evidence="6">
    <location>
        <begin position="28"/>
        <end position="477"/>
    </location>
</feature>
<evidence type="ECO:0000256" key="3">
    <source>
        <dbReference type="ARBA" id="ARBA00022989"/>
    </source>
</evidence>
<dbReference type="AlphaFoldDB" id="A0AAD7FN27"/>
<protein>
    <submittedName>
        <fullName evidence="7">Iron permease</fullName>
    </submittedName>
</protein>
<feature type="transmembrane region" description="Helical" evidence="5">
    <location>
        <begin position="127"/>
        <end position="145"/>
    </location>
</feature>
<dbReference type="Gene3D" id="1.20.1720.10">
    <property type="entry name" value="Multidrug resistance protein D"/>
    <property type="match status" value="1"/>
</dbReference>
<dbReference type="GO" id="GO:0005886">
    <property type="term" value="C:plasma membrane"/>
    <property type="evidence" value="ECO:0007669"/>
    <property type="project" value="TreeGrafter"/>
</dbReference>
<gene>
    <name evidence="7" type="ORF">FB45DRAFT_914210</name>
</gene>
<keyword evidence="4 5" id="KW-0472">Membrane</keyword>
<feature type="transmembrane region" description="Helical" evidence="5">
    <location>
        <begin position="492"/>
        <end position="513"/>
    </location>
</feature>
<keyword evidence="2 5" id="KW-0812">Transmembrane</keyword>
<dbReference type="EMBL" id="JARKIF010000008">
    <property type="protein sequence ID" value="KAJ7633036.1"/>
    <property type="molecule type" value="Genomic_DNA"/>
</dbReference>
<feature type="transmembrane region" description="Helical" evidence="5">
    <location>
        <begin position="290"/>
        <end position="309"/>
    </location>
</feature>
<feature type="transmembrane region" description="Helical" evidence="5">
    <location>
        <begin position="183"/>
        <end position="207"/>
    </location>
</feature>
<feature type="transmembrane region" description="Helical" evidence="5">
    <location>
        <begin position="25"/>
        <end position="45"/>
    </location>
</feature>
<evidence type="ECO:0000256" key="1">
    <source>
        <dbReference type="ARBA" id="ARBA00004141"/>
    </source>
</evidence>
<feature type="transmembrane region" description="Helical" evidence="5">
    <location>
        <begin position="249"/>
        <end position="269"/>
    </location>
</feature>
<evidence type="ECO:0000313" key="7">
    <source>
        <dbReference type="EMBL" id="KAJ7633036.1"/>
    </source>
</evidence>
<proteinExistence type="predicted"/>
<feature type="transmembrane region" description="Helical" evidence="5">
    <location>
        <begin position="386"/>
        <end position="406"/>
    </location>
</feature>
<feature type="transmembrane region" description="Helical" evidence="5">
    <location>
        <begin position="152"/>
        <end position="171"/>
    </location>
</feature>
<evidence type="ECO:0000256" key="4">
    <source>
        <dbReference type="ARBA" id="ARBA00023136"/>
    </source>
</evidence>
<evidence type="ECO:0000256" key="5">
    <source>
        <dbReference type="SAM" id="Phobius"/>
    </source>
</evidence>
<feature type="transmembrane region" description="Helical" evidence="5">
    <location>
        <begin position="95"/>
        <end position="115"/>
    </location>
</feature>
<evidence type="ECO:0000259" key="6">
    <source>
        <dbReference type="PROSITE" id="PS50850"/>
    </source>
</evidence>
<feature type="transmembrane region" description="Helical" evidence="5">
    <location>
        <begin position="65"/>
        <end position="83"/>
    </location>
</feature>
<dbReference type="SUPFAM" id="SSF103473">
    <property type="entry name" value="MFS general substrate transporter"/>
    <property type="match status" value="1"/>
</dbReference>
<dbReference type="PROSITE" id="PS50850">
    <property type="entry name" value="MFS"/>
    <property type="match status" value="1"/>
</dbReference>
<comment type="subcellular location">
    <subcellularLocation>
        <location evidence="1">Membrane</location>
        <topology evidence="1">Multi-pass membrane protein</topology>
    </subcellularLocation>
</comment>
<sequence length="547" mass="58606">MGCATLSGSTLNLTSDNSRSRTTRFWLVILAICSSLFLGALEFTAVSTALPTIVQSIPDFPSEDFVWVGSAYALAATAFLPMSGSLAQIFGRRPVVIVSLLVFAIGSTMCGAASTRNTFLAGRTIQGFGGGGILALTSIIIADLVPLQERGMYNGLMGITWSVAAAIGPVIGGILAEASRWRWLFYLNLPICGFVLCLVMLFLNLHTPRTSLREKLAQFDWIGISIIVSSSAAWVIALTWAGIVYPWSSFRVLVPFVLGLCGLVAFFAYEFFCAKHPIVSFEYLSNRTSLSGYAQTFMIQAVIVSYIYYMPIYFQACKAASPRGSGVDLFGLAMTLPPFSILGGASIKIFTCYRPQLWIGWLLTILSTGILLLLKSDSPPGMSIGFGVLAGAGMGVTYTATFFPVLAPLSVESNAHAISLAVFMRSFAQVCGITICGAVLQNGLEKNLPAEFLVLFPSAHDLAYGAVAEVSGLPEPLKQQVQSAFATSLERVWIALLVMSCAGFLCSIPMKGISLHAGLDRKWGVVEESEAMKDVTTESEEGAIEMA</sequence>
<feature type="transmembrane region" description="Helical" evidence="5">
    <location>
        <begin position="219"/>
        <end position="243"/>
    </location>
</feature>
<dbReference type="Pfam" id="PF07690">
    <property type="entry name" value="MFS_1"/>
    <property type="match status" value="1"/>
</dbReference>
<dbReference type="Proteomes" id="UP001221142">
    <property type="component" value="Unassembled WGS sequence"/>
</dbReference>
<reference evidence="7" key="1">
    <citation type="submission" date="2023-03" db="EMBL/GenBank/DDBJ databases">
        <title>Massive genome expansion in bonnet fungi (Mycena s.s.) driven by repeated elements and novel gene families across ecological guilds.</title>
        <authorList>
            <consortium name="Lawrence Berkeley National Laboratory"/>
            <person name="Harder C.B."/>
            <person name="Miyauchi S."/>
            <person name="Viragh M."/>
            <person name="Kuo A."/>
            <person name="Thoen E."/>
            <person name="Andreopoulos B."/>
            <person name="Lu D."/>
            <person name="Skrede I."/>
            <person name="Drula E."/>
            <person name="Henrissat B."/>
            <person name="Morin E."/>
            <person name="Kohler A."/>
            <person name="Barry K."/>
            <person name="LaButti K."/>
            <person name="Morin E."/>
            <person name="Salamov A."/>
            <person name="Lipzen A."/>
            <person name="Mereny Z."/>
            <person name="Hegedus B."/>
            <person name="Baldrian P."/>
            <person name="Stursova M."/>
            <person name="Weitz H."/>
            <person name="Taylor A."/>
            <person name="Grigoriev I.V."/>
            <person name="Nagy L.G."/>
            <person name="Martin F."/>
            <person name="Kauserud H."/>
        </authorList>
    </citation>
    <scope>NUCLEOTIDE SEQUENCE</scope>
    <source>
        <strain evidence="7">9284</strain>
    </source>
</reference>
<feature type="transmembrane region" description="Helical" evidence="5">
    <location>
        <begin position="329"/>
        <end position="350"/>
    </location>
</feature>
<evidence type="ECO:0000256" key="2">
    <source>
        <dbReference type="ARBA" id="ARBA00022692"/>
    </source>
</evidence>
<name>A0AAD7FN27_9AGAR</name>
<feature type="transmembrane region" description="Helical" evidence="5">
    <location>
        <begin position="418"/>
        <end position="440"/>
    </location>
</feature>
<organism evidence="7 8">
    <name type="scientific">Roridomyces roridus</name>
    <dbReference type="NCBI Taxonomy" id="1738132"/>
    <lineage>
        <taxon>Eukaryota</taxon>
        <taxon>Fungi</taxon>
        <taxon>Dikarya</taxon>
        <taxon>Basidiomycota</taxon>
        <taxon>Agaricomycotina</taxon>
        <taxon>Agaricomycetes</taxon>
        <taxon>Agaricomycetidae</taxon>
        <taxon>Agaricales</taxon>
        <taxon>Marasmiineae</taxon>
        <taxon>Mycenaceae</taxon>
        <taxon>Roridomyces</taxon>
    </lineage>
</organism>
<accession>A0AAD7FN27</accession>
<feature type="transmembrane region" description="Helical" evidence="5">
    <location>
        <begin position="357"/>
        <end position="374"/>
    </location>
</feature>
<dbReference type="PANTHER" id="PTHR23501:SF102">
    <property type="entry name" value="DRUG TRANSPORTER, PUTATIVE (AFU_ORTHOLOGUE AFUA_3G08530)-RELATED"/>
    <property type="match status" value="1"/>
</dbReference>
<dbReference type="InterPro" id="IPR011701">
    <property type="entry name" value="MFS"/>
</dbReference>
<keyword evidence="8" id="KW-1185">Reference proteome</keyword>
<keyword evidence="3 5" id="KW-1133">Transmembrane helix</keyword>
<dbReference type="InterPro" id="IPR020846">
    <property type="entry name" value="MFS_dom"/>
</dbReference>